<protein>
    <submittedName>
        <fullName evidence="1">Uncharacterized protein</fullName>
    </submittedName>
</protein>
<gene>
    <name evidence="1" type="ORF">LEP1GSC062_4011</name>
</gene>
<comment type="caution">
    <text evidence="1">The sequence shown here is derived from an EMBL/GenBank/DDBJ whole genome shotgun (WGS) entry which is preliminary data.</text>
</comment>
<reference evidence="1" key="1">
    <citation type="submission" date="2013-05" db="EMBL/GenBank/DDBJ databases">
        <authorList>
            <person name="Harkins D.M."/>
            <person name="Durkin A.S."/>
            <person name="Brinkac L.M."/>
            <person name="Haft D.H."/>
            <person name="Selengut J.D."/>
            <person name="Sanka R."/>
            <person name="DePew J."/>
            <person name="Purushe J."/>
            <person name="Hartskeerl R.A."/>
            <person name="Ahmed A."/>
            <person name="van der Linden H."/>
            <person name="Goris M.G.A."/>
            <person name="Vinetz J.M."/>
            <person name="Sutton G.G."/>
            <person name="Nierman W.C."/>
            <person name="Fouts D.E."/>
        </authorList>
    </citation>
    <scope>NUCLEOTIDE SEQUENCE [LARGE SCALE GENOMIC DNA]</scope>
    <source>
        <strain evidence="1">L 60</strain>
    </source>
</reference>
<evidence type="ECO:0000313" key="1">
    <source>
        <dbReference type="EMBL" id="EQA64646.1"/>
    </source>
</evidence>
<dbReference type="Proteomes" id="UP000018747">
    <property type="component" value="Unassembled WGS sequence"/>
</dbReference>
<sequence length="41" mass="4670">MQDSKGILYRQEGTNEFPPPLLFLNPTPAGPSWNVFEFFAL</sequence>
<accession>V6I3S6</accession>
<dbReference type="EMBL" id="AHMT02000002">
    <property type="protein sequence ID" value="EQA64646.1"/>
    <property type="molecule type" value="Genomic_DNA"/>
</dbReference>
<evidence type="ECO:0000313" key="2">
    <source>
        <dbReference type="Proteomes" id="UP000018747"/>
    </source>
</evidence>
<name>V6I3S6_9LEPT</name>
<organism evidence="1 2">
    <name type="scientific">Leptospira alexanderi serovar Manhao 3 str. L 60</name>
    <dbReference type="NCBI Taxonomy" id="1049759"/>
    <lineage>
        <taxon>Bacteria</taxon>
        <taxon>Pseudomonadati</taxon>
        <taxon>Spirochaetota</taxon>
        <taxon>Spirochaetia</taxon>
        <taxon>Leptospirales</taxon>
        <taxon>Leptospiraceae</taxon>
        <taxon>Leptospira</taxon>
    </lineage>
</organism>
<dbReference type="AlphaFoldDB" id="V6I3S6"/>
<proteinExistence type="predicted"/>
<keyword evidence="2" id="KW-1185">Reference proteome</keyword>